<name>A0ABT1MSZ4_9RHOB</name>
<dbReference type="Pfam" id="PF00106">
    <property type="entry name" value="adh_short"/>
    <property type="match status" value="1"/>
</dbReference>
<evidence type="ECO:0000313" key="5">
    <source>
        <dbReference type="Proteomes" id="UP001203945"/>
    </source>
</evidence>
<accession>A0ABT1MSZ4</accession>
<comment type="similarity">
    <text evidence="1 3">Belongs to the short-chain dehydrogenases/reductases (SDR) family.</text>
</comment>
<evidence type="ECO:0000313" key="4">
    <source>
        <dbReference type="EMBL" id="MCQ0971306.1"/>
    </source>
</evidence>
<dbReference type="CDD" id="cd05233">
    <property type="entry name" value="SDR_c"/>
    <property type="match status" value="1"/>
</dbReference>
<comment type="caution">
    <text evidence="4">The sequence shown here is derived from an EMBL/GenBank/DDBJ whole genome shotgun (WGS) entry which is preliminary data.</text>
</comment>
<dbReference type="InterPro" id="IPR002347">
    <property type="entry name" value="SDR_fam"/>
</dbReference>
<dbReference type="Proteomes" id="UP001203945">
    <property type="component" value="Unassembled WGS sequence"/>
</dbReference>
<dbReference type="PRINTS" id="PR00080">
    <property type="entry name" value="SDRFAMILY"/>
</dbReference>
<keyword evidence="5" id="KW-1185">Reference proteome</keyword>
<sequence>MPVMVITGASAGIGRAVAERALAAGWQVAGLSRREKAPDGALAIACDVTDPRAVETAFDQVVTELGRIDVLFANAGVFPKSGLIDEIADDDWRQAVAVNLDGMFFACRAAFARMRAQDPQGGRIILNGSVSAQAPRPRAAGYTVPKHALSGLTKQIALDGRAFNIAAGQIDIGNAQTELADQIGKGVPQADGSVRAEPMMPVAEAAEAVLRMADLPAGTNVLQMTIMASAMPLVGRG</sequence>
<dbReference type="PANTHER" id="PTHR43669:SF12">
    <property type="entry name" value="BLR5618 PROTEIN"/>
    <property type="match status" value="1"/>
</dbReference>
<dbReference type="EMBL" id="JAKZEU010000004">
    <property type="protein sequence ID" value="MCQ0971306.1"/>
    <property type="molecule type" value="Genomic_DNA"/>
</dbReference>
<evidence type="ECO:0000256" key="3">
    <source>
        <dbReference type="RuleBase" id="RU000363"/>
    </source>
</evidence>
<proteinExistence type="inferred from homology"/>
<dbReference type="RefSeq" id="WP_255330307.1">
    <property type="nucleotide sequence ID" value="NZ_JAKZEU010000004.1"/>
</dbReference>
<evidence type="ECO:0000256" key="1">
    <source>
        <dbReference type="ARBA" id="ARBA00006484"/>
    </source>
</evidence>
<dbReference type="Gene3D" id="3.40.50.720">
    <property type="entry name" value="NAD(P)-binding Rossmann-like Domain"/>
    <property type="match status" value="1"/>
</dbReference>
<dbReference type="PANTHER" id="PTHR43669">
    <property type="entry name" value="5-KETO-D-GLUCONATE 5-REDUCTASE"/>
    <property type="match status" value="1"/>
</dbReference>
<evidence type="ECO:0000256" key="2">
    <source>
        <dbReference type="ARBA" id="ARBA00023002"/>
    </source>
</evidence>
<keyword evidence="2" id="KW-0560">Oxidoreductase</keyword>
<protein>
    <submittedName>
        <fullName evidence="4">SDR family oxidoreductase</fullName>
    </submittedName>
</protein>
<dbReference type="PRINTS" id="PR00081">
    <property type="entry name" value="GDHRDH"/>
</dbReference>
<dbReference type="InterPro" id="IPR036291">
    <property type="entry name" value="NAD(P)-bd_dom_sf"/>
</dbReference>
<dbReference type="SUPFAM" id="SSF51735">
    <property type="entry name" value="NAD(P)-binding Rossmann-fold domains"/>
    <property type="match status" value="1"/>
</dbReference>
<organism evidence="4 5">
    <name type="scientific">Paracoccus albicereus</name>
    <dbReference type="NCBI Taxonomy" id="2922394"/>
    <lineage>
        <taxon>Bacteria</taxon>
        <taxon>Pseudomonadati</taxon>
        <taxon>Pseudomonadota</taxon>
        <taxon>Alphaproteobacteria</taxon>
        <taxon>Rhodobacterales</taxon>
        <taxon>Paracoccaceae</taxon>
        <taxon>Paracoccus</taxon>
    </lineage>
</organism>
<reference evidence="4 5" key="1">
    <citation type="submission" date="2022-03" db="EMBL/GenBank/DDBJ databases">
        <authorList>
            <person name="He Y."/>
        </authorList>
    </citation>
    <scope>NUCLEOTIDE SEQUENCE [LARGE SCALE GENOMIC DNA]</scope>
    <source>
        <strain evidence="4 5">TK19116</strain>
    </source>
</reference>
<gene>
    <name evidence="4" type="ORF">MLD63_12820</name>
</gene>